<evidence type="ECO:0000313" key="2">
    <source>
        <dbReference type="EMBL" id="KAF4345646.1"/>
    </source>
</evidence>
<accession>A0A9P5AVZ9</accession>
<comment type="caution">
    <text evidence="2">The sequence shown here is derived from an EMBL/GenBank/DDBJ whole genome shotgun (WGS) entry which is preliminary data.</text>
</comment>
<protein>
    <recommendedName>
        <fullName evidence="4">Transmembrane protein</fullName>
    </recommendedName>
</protein>
<keyword evidence="1" id="KW-1133">Transmembrane helix</keyword>
<keyword evidence="1" id="KW-0812">Transmembrane</keyword>
<organism evidence="2 3">
    <name type="scientific">Fusarium beomiforme</name>
    <dbReference type="NCBI Taxonomy" id="44412"/>
    <lineage>
        <taxon>Eukaryota</taxon>
        <taxon>Fungi</taxon>
        <taxon>Dikarya</taxon>
        <taxon>Ascomycota</taxon>
        <taxon>Pezizomycotina</taxon>
        <taxon>Sordariomycetes</taxon>
        <taxon>Hypocreomycetidae</taxon>
        <taxon>Hypocreales</taxon>
        <taxon>Nectriaceae</taxon>
        <taxon>Fusarium</taxon>
        <taxon>Fusarium burgessii species complex</taxon>
    </lineage>
</organism>
<proteinExistence type="predicted"/>
<dbReference type="EMBL" id="PVQB02000019">
    <property type="protein sequence ID" value="KAF4345646.1"/>
    <property type="molecule type" value="Genomic_DNA"/>
</dbReference>
<feature type="transmembrane region" description="Helical" evidence="1">
    <location>
        <begin position="98"/>
        <end position="125"/>
    </location>
</feature>
<gene>
    <name evidence="2" type="ORF">FBEOM_303</name>
</gene>
<keyword evidence="1" id="KW-0472">Membrane</keyword>
<name>A0A9P5AVZ9_9HYPO</name>
<reference evidence="2" key="1">
    <citation type="journal article" date="2017" name="Mycologia">
        <title>Fusarium algeriense, sp. nov., a novel toxigenic crown rot pathogen of durum wheat from Algeria is nested in the Fusarium burgessii species complex.</title>
        <authorList>
            <person name="Laraba I."/>
            <person name="Keddad A."/>
            <person name="Boureghda H."/>
            <person name="Abdallah N."/>
            <person name="Vaughan M.M."/>
            <person name="Proctor R.H."/>
            <person name="Busman M."/>
            <person name="O'Donnell K."/>
        </authorList>
    </citation>
    <scope>NUCLEOTIDE SEQUENCE</scope>
    <source>
        <strain evidence="2">NRRL 25174</strain>
    </source>
</reference>
<dbReference type="Proteomes" id="UP000730481">
    <property type="component" value="Unassembled WGS sequence"/>
</dbReference>
<evidence type="ECO:0000256" key="1">
    <source>
        <dbReference type="SAM" id="Phobius"/>
    </source>
</evidence>
<sequence length="155" mass="17373">MTPHARTLLPQLKLHTSSYIPTMPPLMTPMALMPRHAGDNNNVLNSTSPGPHTTLKIVAAMWAVGWIAFGIISGLCLNEKGKAGRWVPEWYLDSNGTIWAKLAVAGWWMFVILFWPGIWVVYVMFATGRAIRKQFVKCVKRRKGNKEEASPEVVV</sequence>
<evidence type="ECO:0000313" key="3">
    <source>
        <dbReference type="Proteomes" id="UP000730481"/>
    </source>
</evidence>
<keyword evidence="3" id="KW-1185">Reference proteome</keyword>
<feature type="transmembrane region" description="Helical" evidence="1">
    <location>
        <begin position="57"/>
        <end position="77"/>
    </location>
</feature>
<evidence type="ECO:0008006" key="4">
    <source>
        <dbReference type="Google" id="ProtNLM"/>
    </source>
</evidence>
<dbReference type="AlphaFoldDB" id="A0A9P5AVZ9"/>
<dbReference type="OrthoDB" id="4927953at2759"/>
<reference evidence="2" key="2">
    <citation type="submission" date="2020-02" db="EMBL/GenBank/DDBJ databases">
        <title>Identification and distribution of gene clusters putatively required for synthesis of sphingolipid metabolism inhibitors in phylogenetically diverse species of the filamentous fungus Fusarium.</title>
        <authorList>
            <person name="Kim H.-S."/>
            <person name="Busman M."/>
            <person name="Brown D.W."/>
            <person name="Divon H."/>
            <person name="Uhlig S."/>
            <person name="Proctor R.H."/>
        </authorList>
    </citation>
    <scope>NUCLEOTIDE SEQUENCE</scope>
    <source>
        <strain evidence="2">NRRL 25174</strain>
    </source>
</reference>